<dbReference type="Proteomes" id="UP000735302">
    <property type="component" value="Unassembled WGS sequence"/>
</dbReference>
<dbReference type="GO" id="GO:0006805">
    <property type="term" value="P:xenobiotic metabolic process"/>
    <property type="evidence" value="ECO:0007669"/>
    <property type="project" value="TreeGrafter"/>
</dbReference>
<evidence type="ECO:0000313" key="6">
    <source>
        <dbReference type="Proteomes" id="UP000735302"/>
    </source>
</evidence>
<dbReference type="PANTHER" id="PTHR24300">
    <property type="entry name" value="CYTOCHROME P450 508A4-RELATED"/>
    <property type="match status" value="1"/>
</dbReference>
<reference evidence="5 6" key="1">
    <citation type="journal article" date="2021" name="Elife">
        <title>Chloroplast acquisition without the gene transfer in kleptoplastic sea slugs, Plakobranchus ocellatus.</title>
        <authorList>
            <person name="Maeda T."/>
            <person name="Takahashi S."/>
            <person name="Yoshida T."/>
            <person name="Shimamura S."/>
            <person name="Takaki Y."/>
            <person name="Nagai Y."/>
            <person name="Toyoda A."/>
            <person name="Suzuki Y."/>
            <person name="Arimoto A."/>
            <person name="Ishii H."/>
            <person name="Satoh N."/>
            <person name="Nishiyama T."/>
            <person name="Hasebe M."/>
            <person name="Maruyama T."/>
            <person name="Minagawa J."/>
            <person name="Obokata J."/>
            <person name="Shigenobu S."/>
        </authorList>
    </citation>
    <scope>NUCLEOTIDE SEQUENCE [LARGE SCALE GENOMIC DNA]</scope>
</reference>
<protein>
    <submittedName>
        <fullName evidence="5">Cytochrome p450 ii f2-like protein ii</fullName>
    </submittedName>
</protein>
<dbReference type="GO" id="GO:0020037">
    <property type="term" value="F:heme binding"/>
    <property type="evidence" value="ECO:0007669"/>
    <property type="project" value="InterPro"/>
</dbReference>
<keyword evidence="6" id="KW-1185">Reference proteome</keyword>
<accession>A0AAV3Z6X7</accession>
<feature type="transmembrane region" description="Helical" evidence="4">
    <location>
        <begin position="6"/>
        <end position="25"/>
    </location>
</feature>
<dbReference type="InterPro" id="IPR001128">
    <property type="entry name" value="Cyt_P450"/>
</dbReference>
<dbReference type="EMBL" id="BLXT01001994">
    <property type="protein sequence ID" value="GFN90138.1"/>
    <property type="molecule type" value="Genomic_DNA"/>
</dbReference>
<dbReference type="GO" id="GO:0016712">
    <property type="term" value="F:oxidoreductase activity, acting on paired donors, with incorporation or reduction of molecular oxygen, reduced flavin or flavoprotein as one donor, and incorporation of one atom of oxygen"/>
    <property type="evidence" value="ECO:0007669"/>
    <property type="project" value="TreeGrafter"/>
</dbReference>
<proteinExistence type="inferred from homology"/>
<evidence type="ECO:0000256" key="1">
    <source>
        <dbReference type="ARBA" id="ARBA00010617"/>
    </source>
</evidence>
<dbReference type="Pfam" id="PF00067">
    <property type="entry name" value="p450"/>
    <property type="match status" value="1"/>
</dbReference>
<dbReference type="PANTHER" id="PTHR24300:SF403">
    <property type="entry name" value="CYTOCHROME P450 306A1"/>
    <property type="match status" value="1"/>
</dbReference>
<gene>
    <name evidence="5" type="ORF">PoB_001664400</name>
</gene>
<evidence type="ECO:0000313" key="5">
    <source>
        <dbReference type="EMBL" id="GFN90138.1"/>
    </source>
</evidence>
<dbReference type="SUPFAM" id="SSF48264">
    <property type="entry name" value="Cytochrome P450"/>
    <property type="match status" value="1"/>
</dbReference>
<evidence type="ECO:0000256" key="4">
    <source>
        <dbReference type="SAM" id="Phobius"/>
    </source>
</evidence>
<dbReference type="GO" id="GO:0006082">
    <property type="term" value="P:organic acid metabolic process"/>
    <property type="evidence" value="ECO:0007669"/>
    <property type="project" value="TreeGrafter"/>
</dbReference>
<dbReference type="InterPro" id="IPR002401">
    <property type="entry name" value="Cyt_P450_E_grp-I"/>
</dbReference>
<dbReference type="GO" id="GO:0005737">
    <property type="term" value="C:cytoplasm"/>
    <property type="evidence" value="ECO:0007669"/>
    <property type="project" value="TreeGrafter"/>
</dbReference>
<dbReference type="AlphaFoldDB" id="A0AAV3Z6X7"/>
<dbReference type="PRINTS" id="PR00463">
    <property type="entry name" value="EP450I"/>
</dbReference>
<comment type="caution">
    <text evidence="5">The sequence shown here is derived from an EMBL/GenBank/DDBJ whole genome shotgun (WGS) entry which is preliminary data.</text>
</comment>
<dbReference type="Gene3D" id="1.10.630.10">
    <property type="entry name" value="Cytochrome P450"/>
    <property type="match status" value="1"/>
</dbReference>
<keyword evidence="4" id="KW-1133">Transmembrane helix</keyword>
<name>A0AAV3Z6X7_9GAST</name>
<comment type="similarity">
    <text evidence="1">Belongs to the cytochrome P450 family.</text>
</comment>
<keyword evidence="4" id="KW-0472">Membrane</keyword>
<sequence>MLTSDLFSLATLCYTAITLAFILLVKSLVKPTYPSNIPPFPVRPYPILGHFPYVMKGQRVKMQEWRKTAGDIFSLYIGSRLYVVINECTLIREALVANADALSNRPPLLHFEGSTSGLLFSNGSLWKEQRATSVSILRSFGVGKSSLASKISEEISEYLKVLAQLGGRPEDVRMLTRTSTSNIICSIIVGKRFDYHDPFLNAFLESFEKQVRAAENLSPVTVWPWLRYIPGNFLNSKTLNREAHVVIEQFW</sequence>
<organism evidence="5 6">
    <name type="scientific">Plakobranchus ocellatus</name>
    <dbReference type="NCBI Taxonomy" id="259542"/>
    <lineage>
        <taxon>Eukaryota</taxon>
        <taxon>Metazoa</taxon>
        <taxon>Spiralia</taxon>
        <taxon>Lophotrochozoa</taxon>
        <taxon>Mollusca</taxon>
        <taxon>Gastropoda</taxon>
        <taxon>Heterobranchia</taxon>
        <taxon>Euthyneura</taxon>
        <taxon>Panpulmonata</taxon>
        <taxon>Sacoglossa</taxon>
        <taxon>Placobranchoidea</taxon>
        <taxon>Plakobranchidae</taxon>
        <taxon>Plakobranchus</taxon>
    </lineage>
</organism>
<evidence type="ECO:0000256" key="3">
    <source>
        <dbReference type="ARBA" id="ARBA00023004"/>
    </source>
</evidence>
<dbReference type="InterPro" id="IPR036396">
    <property type="entry name" value="Cyt_P450_sf"/>
</dbReference>
<keyword evidence="2" id="KW-0479">Metal-binding</keyword>
<keyword evidence="4" id="KW-0812">Transmembrane</keyword>
<dbReference type="GO" id="GO:0005506">
    <property type="term" value="F:iron ion binding"/>
    <property type="evidence" value="ECO:0007669"/>
    <property type="project" value="InterPro"/>
</dbReference>
<evidence type="ECO:0000256" key="2">
    <source>
        <dbReference type="ARBA" id="ARBA00022723"/>
    </source>
</evidence>
<dbReference type="InterPro" id="IPR050182">
    <property type="entry name" value="Cytochrome_P450_fam2"/>
</dbReference>
<keyword evidence="3" id="KW-0408">Iron</keyword>
<dbReference type="GO" id="GO:0008395">
    <property type="term" value="F:steroid hydroxylase activity"/>
    <property type="evidence" value="ECO:0007669"/>
    <property type="project" value="TreeGrafter"/>
</dbReference>